<dbReference type="HOGENOM" id="CLU_090389_16_1_9"/>
<dbReference type="SUPFAM" id="SSF52833">
    <property type="entry name" value="Thioredoxin-like"/>
    <property type="match status" value="1"/>
</dbReference>
<dbReference type="PATRIC" id="fig|886882.15.peg.2615"/>
<feature type="domain" description="Thioredoxin" evidence="1">
    <location>
        <begin position="9"/>
        <end position="83"/>
    </location>
</feature>
<dbReference type="eggNOG" id="COG0526">
    <property type="taxonomic scope" value="Bacteria"/>
</dbReference>
<protein>
    <submittedName>
        <fullName evidence="2">Thioredoxin</fullName>
    </submittedName>
</protein>
<gene>
    <name evidence="2" type="ORF">PPSC2_12325</name>
</gene>
<dbReference type="Proteomes" id="UP000006868">
    <property type="component" value="Chromosome"/>
</dbReference>
<dbReference type="OrthoDB" id="411356at2"/>
<evidence type="ECO:0000313" key="2">
    <source>
        <dbReference type="EMBL" id="ADO56596.1"/>
    </source>
</evidence>
<dbReference type="AlphaFoldDB" id="E3EI07"/>
<dbReference type="Pfam" id="PF00085">
    <property type="entry name" value="Thioredoxin"/>
    <property type="match status" value="1"/>
</dbReference>
<dbReference type="InterPro" id="IPR036249">
    <property type="entry name" value="Thioredoxin-like_sf"/>
</dbReference>
<reference evidence="2 3" key="1">
    <citation type="journal article" date="2011" name="J. Bacteriol.">
        <title>Complete genome sequence of Paenibacillus polymyxa SC2, a strain of plant growth-promoting Rhizobacterium with broad-spectrum antimicrobial activity.</title>
        <authorList>
            <person name="Ma M."/>
            <person name="Wang C."/>
            <person name="Ding Y."/>
            <person name="Li L."/>
            <person name="Shen D."/>
            <person name="Jiang X."/>
            <person name="Guan D."/>
            <person name="Cao F."/>
            <person name="Chen H."/>
            <person name="Feng R."/>
            <person name="Wang X."/>
            <person name="Ge Y."/>
            <person name="Yao L."/>
            <person name="Bing X."/>
            <person name="Yang X."/>
            <person name="Li J."/>
            <person name="Du B."/>
        </authorList>
    </citation>
    <scope>NUCLEOTIDE SEQUENCE [LARGE SCALE GENOMIC DNA]</scope>
    <source>
        <strain evidence="2 3">SC2</strain>
    </source>
</reference>
<sequence>MNKELLSIEEIDAFIQNNRLSMLYFSQENCNVCHSVYPKLKDLLTKFPSIKLAHVDTSNVEEVVGKFLIFSVPTIIMFIDQRESFREGRFVQLGPLAARLQQLNDFWLKSNSGL</sequence>
<evidence type="ECO:0000313" key="3">
    <source>
        <dbReference type="Proteomes" id="UP000006868"/>
    </source>
</evidence>
<name>E3EI07_PAEPS</name>
<accession>E3EI07</accession>
<dbReference type="CDD" id="cd02947">
    <property type="entry name" value="TRX_family"/>
    <property type="match status" value="1"/>
</dbReference>
<evidence type="ECO:0000259" key="1">
    <source>
        <dbReference type="Pfam" id="PF00085"/>
    </source>
</evidence>
<dbReference type="EMBL" id="CP002213">
    <property type="protein sequence ID" value="ADO56596.1"/>
    <property type="molecule type" value="Genomic_DNA"/>
</dbReference>
<proteinExistence type="predicted"/>
<dbReference type="KEGG" id="ppm:PPSC2_12325"/>
<dbReference type="Gene3D" id="3.40.30.10">
    <property type="entry name" value="Glutaredoxin"/>
    <property type="match status" value="1"/>
</dbReference>
<dbReference type="RefSeq" id="WP_013371200.1">
    <property type="nucleotide sequence ID" value="NC_014622.2"/>
</dbReference>
<dbReference type="InterPro" id="IPR013766">
    <property type="entry name" value="Thioredoxin_domain"/>
</dbReference>
<organism evidence="2 3">
    <name type="scientific">Paenibacillus polymyxa (strain SC2)</name>
    <name type="common">Bacillus polymyxa</name>
    <dbReference type="NCBI Taxonomy" id="886882"/>
    <lineage>
        <taxon>Bacteria</taxon>
        <taxon>Bacillati</taxon>
        <taxon>Bacillota</taxon>
        <taxon>Bacilli</taxon>
        <taxon>Bacillales</taxon>
        <taxon>Paenibacillaceae</taxon>
        <taxon>Paenibacillus</taxon>
    </lineage>
</organism>